<protein>
    <submittedName>
        <fullName evidence="2">Uma2 family endonuclease</fullName>
    </submittedName>
</protein>
<dbReference type="EMBL" id="JACHJL010000015">
    <property type="protein sequence ID" value="MBB5938297.1"/>
    <property type="molecule type" value="Genomic_DNA"/>
</dbReference>
<keyword evidence="2" id="KW-0540">Nuclease</keyword>
<keyword evidence="2" id="KW-0255">Endonuclease</keyword>
<dbReference type="GO" id="GO:0004519">
    <property type="term" value="F:endonuclease activity"/>
    <property type="evidence" value="ECO:0007669"/>
    <property type="project" value="UniProtKB-KW"/>
</dbReference>
<reference evidence="2 3" key="1">
    <citation type="submission" date="2020-08" db="EMBL/GenBank/DDBJ databases">
        <title>Genomic Encyclopedia of Type Strains, Phase III (KMG-III): the genomes of soil and plant-associated and newly described type strains.</title>
        <authorList>
            <person name="Whitman W."/>
        </authorList>
    </citation>
    <scope>NUCLEOTIDE SEQUENCE [LARGE SCALE GENOMIC DNA]</scope>
    <source>
        <strain evidence="2 3">CECT 8305</strain>
    </source>
</reference>
<keyword evidence="2" id="KW-0378">Hydrolase</keyword>
<keyword evidence="3" id="KW-1185">Reference proteome</keyword>
<gene>
    <name evidence="2" type="ORF">FHS42_005385</name>
</gene>
<evidence type="ECO:0000313" key="3">
    <source>
        <dbReference type="Proteomes" id="UP000588098"/>
    </source>
</evidence>
<dbReference type="AlphaFoldDB" id="A0A7W9V0W8"/>
<dbReference type="SUPFAM" id="SSF52980">
    <property type="entry name" value="Restriction endonuclease-like"/>
    <property type="match status" value="1"/>
</dbReference>
<evidence type="ECO:0000313" key="2">
    <source>
        <dbReference type="EMBL" id="MBB5938297.1"/>
    </source>
</evidence>
<feature type="domain" description="Putative restriction endonuclease" evidence="1">
    <location>
        <begin position="28"/>
        <end position="164"/>
    </location>
</feature>
<dbReference type="Pfam" id="PF05685">
    <property type="entry name" value="Uma2"/>
    <property type="match status" value="1"/>
</dbReference>
<organism evidence="2 3">
    <name type="scientific">Streptomyces zagrosensis</name>
    <dbReference type="NCBI Taxonomy" id="1042984"/>
    <lineage>
        <taxon>Bacteria</taxon>
        <taxon>Bacillati</taxon>
        <taxon>Actinomycetota</taxon>
        <taxon>Actinomycetes</taxon>
        <taxon>Kitasatosporales</taxon>
        <taxon>Streptomycetaceae</taxon>
        <taxon>Streptomyces</taxon>
    </lineage>
</organism>
<dbReference type="InterPro" id="IPR011335">
    <property type="entry name" value="Restrct_endonuc-II-like"/>
</dbReference>
<dbReference type="PANTHER" id="PTHR35400">
    <property type="entry name" value="SLR1083 PROTEIN"/>
    <property type="match status" value="1"/>
</dbReference>
<evidence type="ECO:0000259" key="1">
    <source>
        <dbReference type="Pfam" id="PF05685"/>
    </source>
</evidence>
<name>A0A7W9V0W8_9ACTN</name>
<sequence length="194" mass="22025">MTAEPIDWKRPPAQGWTYEQVKDLDLPFEWELVDGAIAVRGRTCQWHDTVRDELYFALRGSRRAPYAVNAERCVLVDAYNPPKPDVVVFDRTGLDFFSLECVPSSAVALVVEVVSRGSRREDRFRKPAMYAEAGVPHFWRVERGEDNAPVVHEFHLDAETGVYAPALAGAVHTDVLRTDVPFPVEIELRRIFDA</sequence>
<dbReference type="InterPro" id="IPR012296">
    <property type="entry name" value="Nuclease_put_TT1808"/>
</dbReference>
<dbReference type="CDD" id="cd06260">
    <property type="entry name" value="DUF820-like"/>
    <property type="match status" value="1"/>
</dbReference>
<dbReference type="Gene3D" id="3.90.1570.10">
    <property type="entry name" value="tt1808, chain A"/>
    <property type="match status" value="1"/>
</dbReference>
<dbReference type="Proteomes" id="UP000588098">
    <property type="component" value="Unassembled WGS sequence"/>
</dbReference>
<dbReference type="PANTHER" id="PTHR35400:SF3">
    <property type="entry name" value="SLL1072 PROTEIN"/>
    <property type="match status" value="1"/>
</dbReference>
<proteinExistence type="predicted"/>
<comment type="caution">
    <text evidence="2">The sequence shown here is derived from an EMBL/GenBank/DDBJ whole genome shotgun (WGS) entry which is preliminary data.</text>
</comment>
<accession>A0A7W9V0W8</accession>
<dbReference type="InterPro" id="IPR008538">
    <property type="entry name" value="Uma2"/>
</dbReference>